<reference evidence="1 2" key="1">
    <citation type="journal article" date="2015" name="Stand. Genomic Sci.">
        <title>Genomic Encyclopedia of Bacterial and Archaeal Type Strains, Phase III: the genomes of soil and plant-associated and newly described type strains.</title>
        <authorList>
            <person name="Whitman W.B."/>
            <person name="Woyke T."/>
            <person name="Klenk H.P."/>
            <person name="Zhou Y."/>
            <person name="Lilburn T.G."/>
            <person name="Beck B.J."/>
            <person name="De Vos P."/>
            <person name="Vandamme P."/>
            <person name="Eisen J.A."/>
            <person name="Garrity G."/>
            <person name="Hugenholtz P."/>
            <person name="Kyrpides N.C."/>
        </authorList>
    </citation>
    <scope>NUCLEOTIDE SEQUENCE [LARGE SCALE GENOMIC DNA]</scope>
    <source>
        <strain evidence="1 2">P5626</strain>
    </source>
</reference>
<dbReference type="EMBL" id="SLWA01000003">
    <property type="protein sequence ID" value="TCN58727.1"/>
    <property type="molecule type" value="Genomic_DNA"/>
</dbReference>
<keyword evidence="2" id="KW-1185">Reference proteome</keyword>
<dbReference type="Gene3D" id="3.40.1580.10">
    <property type="entry name" value="SMI1/KNR4-like"/>
    <property type="match status" value="1"/>
</dbReference>
<gene>
    <name evidence="1" type="ORF">EV142_103166</name>
</gene>
<dbReference type="InterPro" id="IPR037883">
    <property type="entry name" value="Knr4/Smi1-like_sf"/>
</dbReference>
<dbReference type="SUPFAM" id="SSF160631">
    <property type="entry name" value="SMI1/KNR4-like"/>
    <property type="match status" value="1"/>
</dbReference>
<evidence type="ECO:0000313" key="2">
    <source>
        <dbReference type="Proteomes" id="UP000295270"/>
    </source>
</evidence>
<name>A0ABY2AZV0_9FLAO</name>
<comment type="caution">
    <text evidence="1">The sequence shown here is derived from an EMBL/GenBank/DDBJ whole genome shotgun (WGS) entry which is preliminary data.</text>
</comment>
<evidence type="ECO:0008006" key="3">
    <source>
        <dbReference type="Google" id="ProtNLM"/>
    </source>
</evidence>
<dbReference type="Proteomes" id="UP000295270">
    <property type="component" value="Unassembled WGS sequence"/>
</dbReference>
<evidence type="ECO:0000313" key="1">
    <source>
        <dbReference type="EMBL" id="TCN58727.1"/>
    </source>
</evidence>
<accession>A0ABY2AZV0</accession>
<organism evidence="1 2">
    <name type="scientific">Flavobacterium circumlabens</name>
    <dbReference type="NCBI Taxonomy" id="2133765"/>
    <lineage>
        <taxon>Bacteria</taxon>
        <taxon>Pseudomonadati</taxon>
        <taxon>Bacteroidota</taxon>
        <taxon>Flavobacteriia</taxon>
        <taxon>Flavobacteriales</taxon>
        <taxon>Flavobacteriaceae</taxon>
        <taxon>Flavobacterium</taxon>
    </lineage>
</organism>
<proteinExistence type="predicted"/>
<sequence>MRTTSEIFVSSKRLSMNELRMTLERRSENKKEEIFISRNFKKKSYEYKVNYKFYDGLNSDEIDNLEKLFDFKFPKLYRQMLSSFRNFYRETISIDLKGNEEIIKICRLYDYPSDLKEVRWLVNQIYQYIGEIKSVIKENGFDDSEIEGFIPIYSHRVLVVFKNKALSPVISIYDNDIIIYGNDLKDYLINEFGTKR</sequence>
<protein>
    <recommendedName>
        <fullName evidence="3">SMI1/KNR4 family protein</fullName>
    </recommendedName>
</protein>